<keyword evidence="2" id="KW-1185">Reference proteome</keyword>
<dbReference type="KEGG" id="qsa:O6P43_004931"/>
<evidence type="ECO:0000313" key="2">
    <source>
        <dbReference type="Proteomes" id="UP001163823"/>
    </source>
</evidence>
<comment type="caution">
    <text evidence="1">The sequence shown here is derived from an EMBL/GenBank/DDBJ whole genome shotgun (WGS) entry which is preliminary data.</text>
</comment>
<accession>A0AAD7Q4Y8</accession>
<evidence type="ECO:0000313" key="1">
    <source>
        <dbReference type="EMBL" id="KAJ7974938.1"/>
    </source>
</evidence>
<sequence>MQKMKSLGNIGNSKRVSIEENEVEDMSKPAIYKLQSKEEEIEMRKMEVRERVELQLGRAKEATRCLAKIWEELEVLADPMKKEVAIVRKKIGVANRDLKSLGHSCQKKEKEYKEALEAFHEKNKEKAHLISTLMALQTKNEKMMMQKLEELNKILESIH</sequence>
<proteinExistence type="predicted"/>
<reference evidence="1" key="1">
    <citation type="journal article" date="2023" name="Science">
        <title>Elucidation of the pathway for biosynthesis of saponin adjuvants from the soapbark tree.</title>
        <authorList>
            <person name="Reed J."/>
            <person name="Orme A."/>
            <person name="El-Demerdash A."/>
            <person name="Owen C."/>
            <person name="Martin L.B.B."/>
            <person name="Misra R.C."/>
            <person name="Kikuchi S."/>
            <person name="Rejzek M."/>
            <person name="Martin A.C."/>
            <person name="Harkess A."/>
            <person name="Leebens-Mack J."/>
            <person name="Louveau T."/>
            <person name="Stephenson M.J."/>
            <person name="Osbourn A."/>
        </authorList>
    </citation>
    <scope>NUCLEOTIDE SEQUENCE</scope>
    <source>
        <strain evidence="1">S10</strain>
    </source>
</reference>
<dbReference type="Proteomes" id="UP001163823">
    <property type="component" value="Chromosome 3"/>
</dbReference>
<dbReference type="EMBL" id="JARAOO010000003">
    <property type="protein sequence ID" value="KAJ7974938.1"/>
    <property type="molecule type" value="Genomic_DNA"/>
</dbReference>
<protein>
    <submittedName>
        <fullName evidence="1">RAB6-interacting golgin (DUF662)</fullName>
    </submittedName>
</protein>
<dbReference type="PANTHER" id="PTHR21470:SF3">
    <property type="entry name" value="RAB6-INTERACTING GOLGIN"/>
    <property type="match status" value="1"/>
</dbReference>
<dbReference type="Pfam" id="PF04949">
    <property type="entry name" value="Transcrip_act"/>
    <property type="match status" value="1"/>
</dbReference>
<dbReference type="InterPro" id="IPR007033">
    <property type="entry name" value="GORAB"/>
</dbReference>
<dbReference type="PANTHER" id="PTHR21470">
    <property type="entry name" value="RAB6-INTERACTING PROTEIN GORAB"/>
    <property type="match status" value="1"/>
</dbReference>
<organism evidence="1 2">
    <name type="scientific">Quillaja saponaria</name>
    <name type="common">Soap bark tree</name>
    <dbReference type="NCBI Taxonomy" id="32244"/>
    <lineage>
        <taxon>Eukaryota</taxon>
        <taxon>Viridiplantae</taxon>
        <taxon>Streptophyta</taxon>
        <taxon>Embryophyta</taxon>
        <taxon>Tracheophyta</taxon>
        <taxon>Spermatophyta</taxon>
        <taxon>Magnoliopsida</taxon>
        <taxon>eudicotyledons</taxon>
        <taxon>Gunneridae</taxon>
        <taxon>Pentapetalae</taxon>
        <taxon>rosids</taxon>
        <taxon>fabids</taxon>
        <taxon>Fabales</taxon>
        <taxon>Quillajaceae</taxon>
        <taxon>Quillaja</taxon>
    </lineage>
</organism>
<dbReference type="AlphaFoldDB" id="A0AAD7Q4Y8"/>
<gene>
    <name evidence="1" type="ORF">O6P43_004931</name>
</gene>
<name>A0AAD7Q4Y8_QUISA</name>